<dbReference type="InterPro" id="IPR016461">
    <property type="entry name" value="COMT-like"/>
</dbReference>
<dbReference type="PROSITE" id="PS51683">
    <property type="entry name" value="SAM_OMT_II"/>
    <property type="match status" value="1"/>
</dbReference>
<dbReference type="GO" id="GO:0032259">
    <property type="term" value="P:methylation"/>
    <property type="evidence" value="ECO:0007669"/>
    <property type="project" value="UniProtKB-KW"/>
</dbReference>
<evidence type="ECO:0000256" key="1">
    <source>
        <dbReference type="ARBA" id="ARBA00022603"/>
    </source>
</evidence>
<gene>
    <name evidence="5" type="ORF">PsYK624_167430</name>
</gene>
<evidence type="ECO:0000259" key="4">
    <source>
        <dbReference type="Pfam" id="PF00891"/>
    </source>
</evidence>
<keyword evidence="6" id="KW-1185">Reference proteome</keyword>
<dbReference type="InterPro" id="IPR029063">
    <property type="entry name" value="SAM-dependent_MTases_sf"/>
</dbReference>
<dbReference type="EMBL" id="BPQB01000155">
    <property type="protein sequence ID" value="GJF00455.1"/>
    <property type="molecule type" value="Genomic_DNA"/>
</dbReference>
<dbReference type="PANTHER" id="PTHR43712:SF2">
    <property type="entry name" value="O-METHYLTRANSFERASE CICE"/>
    <property type="match status" value="1"/>
</dbReference>
<organism evidence="5 6">
    <name type="scientific">Phanerochaete sordida</name>
    <dbReference type="NCBI Taxonomy" id="48140"/>
    <lineage>
        <taxon>Eukaryota</taxon>
        <taxon>Fungi</taxon>
        <taxon>Dikarya</taxon>
        <taxon>Basidiomycota</taxon>
        <taxon>Agaricomycotina</taxon>
        <taxon>Agaricomycetes</taxon>
        <taxon>Polyporales</taxon>
        <taxon>Phanerochaetaceae</taxon>
        <taxon>Phanerochaete</taxon>
    </lineage>
</organism>
<accession>A0A9P3GTI1</accession>
<dbReference type="Gene3D" id="3.40.50.150">
    <property type="entry name" value="Vaccinia Virus protein VP39"/>
    <property type="match status" value="1"/>
</dbReference>
<dbReference type="SUPFAM" id="SSF53335">
    <property type="entry name" value="S-adenosyl-L-methionine-dependent methyltransferases"/>
    <property type="match status" value="1"/>
</dbReference>
<dbReference type="GO" id="GO:0008171">
    <property type="term" value="F:O-methyltransferase activity"/>
    <property type="evidence" value="ECO:0007669"/>
    <property type="project" value="InterPro"/>
</dbReference>
<reference evidence="5 6" key="1">
    <citation type="submission" date="2021-08" db="EMBL/GenBank/DDBJ databases">
        <title>Draft Genome Sequence of Phanerochaete sordida strain YK-624.</title>
        <authorList>
            <person name="Mori T."/>
            <person name="Dohra H."/>
            <person name="Suzuki T."/>
            <person name="Kawagishi H."/>
            <person name="Hirai H."/>
        </authorList>
    </citation>
    <scope>NUCLEOTIDE SEQUENCE [LARGE SCALE GENOMIC DNA]</scope>
    <source>
        <strain evidence="5 6">YK-624</strain>
    </source>
</reference>
<dbReference type="PANTHER" id="PTHR43712">
    <property type="entry name" value="PUTATIVE (AFU_ORTHOLOGUE AFUA_4G14580)-RELATED"/>
    <property type="match status" value="1"/>
</dbReference>
<dbReference type="OrthoDB" id="1606438at2759"/>
<comment type="caution">
    <text evidence="5">The sequence shown here is derived from an EMBL/GenBank/DDBJ whole genome shotgun (WGS) entry which is preliminary data.</text>
</comment>
<feature type="domain" description="O-methyltransferase C-terminal" evidence="4">
    <location>
        <begin position="203"/>
        <end position="294"/>
    </location>
</feature>
<dbReference type="InterPro" id="IPR001077">
    <property type="entry name" value="COMT_C"/>
</dbReference>
<keyword evidence="3" id="KW-0949">S-adenosyl-L-methionine</keyword>
<dbReference type="Pfam" id="PF00891">
    <property type="entry name" value="Methyltransf_2"/>
    <property type="match status" value="1"/>
</dbReference>
<name>A0A9P3GTI1_9APHY</name>
<evidence type="ECO:0000256" key="2">
    <source>
        <dbReference type="ARBA" id="ARBA00022679"/>
    </source>
</evidence>
<evidence type="ECO:0000313" key="6">
    <source>
        <dbReference type="Proteomes" id="UP000703269"/>
    </source>
</evidence>
<keyword evidence="2" id="KW-0808">Transferase</keyword>
<protein>
    <recommendedName>
        <fullName evidence="4">O-methyltransferase C-terminal domain-containing protein</fullName>
    </recommendedName>
</protein>
<evidence type="ECO:0000256" key="3">
    <source>
        <dbReference type="ARBA" id="ARBA00022691"/>
    </source>
</evidence>
<dbReference type="SUPFAM" id="SSF46785">
    <property type="entry name" value="Winged helix' DNA-binding domain"/>
    <property type="match status" value="1"/>
</dbReference>
<dbReference type="InterPro" id="IPR036390">
    <property type="entry name" value="WH_DNA-bd_sf"/>
</dbReference>
<dbReference type="Gene3D" id="1.10.10.10">
    <property type="entry name" value="Winged helix-like DNA-binding domain superfamily/Winged helix DNA-binding domain"/>
    <property type="match status" value="1"/>
</dbReference>
<evidence type="ECO:0000313" key="5">
    <source>
        <dbReference type="EMBL" id="GJF00455.1"/>
    </source>
</evidence>
<dbReference type="InterPro" id="IPR036388">
    <property type="entry name" value="WH-like_DNA-bd_sf"/>
</dbReference>
<dbReference type="AlphaFoldDB" id="A0A9P3GTI1"/>
<proteinExistence type="predicted"/>
<keyword evidence="1" id="KW-0489">Methyltransferase</keyword>
<sequence length="363" mass="39320">MAAPPITLAAELLDVVKLIYDPAGDKGECETYEARQRARQLLETLTKDVLGPHAYTICIAESCHESAALRLVTECGVADAIGDGAKPVAEISADVGVGIRYLGIALRCVNALGYFEQVGGLGSPVFKNNEMSNILRQGHPHTLKDAVELICDDGFKSAAYFVEATRAAADPNGAHTPASNLAFGFTGSVFRRWLEPEHAWRGKRMGQAMKQLHHAANRNVITGFDWQGLASPIVDVGGGIGTLEMMLAREYPLSEFSSVLFDLQGTIANAKEAWKPLLSTTRAQVDFVAGSFLSSEPDQTGIPRYPASTAHISHPTCAARLDGRRGSHHPQERTRGDGRFPAFFRVFRRPVGWHSKISEAPSL</sequence>
<dbReference type="Proteomes" id="UP000703269">
    <property type="component" value="Unassembled WGS sequence"/>
</dbReference>